<evidence type="ECO:0000313" key="2">
    <source>
        <dbReference type="EMBL" id="KAF2419778.1"/>
    </source>
</evidence>
<name>A0A9P4NFW7_9PEZI</name>
<dbReference type="EMBL" id="MU007116">
    <property type="protein sequence ID" value="KAF2419778.1"/>
    <property type="molecule type" value="Genomic_DNA"/>
</dbReference>
<sequence>SGLYAVSPWFLILTLSLDESLPSLMKLLREPPRFVAAAFPPKHRVSAVRTALFPLPLCPIMKLMSGPILMMRFS</sequence>
<keyword evidence="1" id="KW-0732">Signal</keyword>
<feature type="non-terminal residue" evidence="2">
    <location>
        <position position="1"/>
    </location>
</feature>
<evidence type="ECO:0000256" key="1">
    <source>
        <dbReference type="SAM" id="SignalP"/>
    </source>
</evidence>
<feature type="signal peptide" evidence="1">
    <location>
        <begin position="1"/>
        <end position="16"/>
    </location>
</feature>
<gene>
    <name evidence="2" type="ORF">EJ08DRAFT_598754</name>
</gene>
<feature type="chain" id="PRO_5040357131" evidence="1">
    <location>
        <begin position="17"/>
        <end position="74"/>
    </location>
</feature>
<proteinExistence type="predicted"/>
<accession>A0A9P4NFW7</accession>
<organism evidence="2 3">
    <name type="scientific">Tothia fuscella</name>
    <dbReference type="NCBI Taxonomy" id="1048955"/>
    <lineage>
        <taxon>Eukaryota</taxon>
        <taxon>Fungi</taxon>
        <taxon>Dikarya</taxon>
        <taxon>Ascomycota</taxon>
        <taxon>Pezizomycotina</taxon>
        <taxon>Dothideomycetes</taxon>
        <taxon>Pleosporomycetidae</taxon>
        <taxon>Venturiales</taxon>
        <taxon>Cylindrosympodiaceae</taxon>
        <taxon>Tothia</taxon>
    </lineage>
</organism>
<evidence type="ECO:0000313" key="3">
    <source>
        <dbReference type="Proteomes" id="UP000800235"/>
    </source>
</evidence>
<keyword evidence="3" id="KW-1185">Reference proteome</keyword>
<dbReference type="Proteomes" id="UP000800235">
    <property type="component" value="Unassembled WGS sequence"/>
</dbReference>
<reference evidence="2" key="1">
    <citation type="journal article" date="2020" name="Stud. Mycol.">
        <title>101 Dothideomycetes genomes: a test case for predicting lifestyles and emergence of pathogens.</title>
        <authorList>
            <person name="Haridas S."/>
            <person name="Albert R."/>
            <person name="Binder M."/>
            <person name="Bloem J."/>
            <person name="Labutti K."/>
            <person name="Salamov A."/>
            <person name="Andreopoulos B."/>
            <person name="Baker S."/>
            <person name="Barry K."/>
            <person name="Bills G."/>
            <person name="Bluhm B."/>
            <person name="Cannon C."/>
            <person name="Castanera R."/>
            <person name="Culley D."/>
            <person name="Daum C."/>
            <person name="Ezra D."/>
            <person name="Gonzalez J."/>
            <person name="Henrissat B."/>
            <person name="Kuo A."/>
            <person name="Liang C."/>
            <person name="Lipzen A."/>
            <person name="Lutzoni F."/>
            <person name="Magnuson J."/>
            <person name="Mondo S."/>
            <person name="Nolan M."/>
            <person name="Ohm R."/>
            <person name="Pangilinan J."/>
            <person name="Park H.-J."/>
            <person name="Ramirez L."/>
            <person name="Alfaro M."/>
            <person name="Sun H."/>
            <person name="Tritt A."/>
            <person name="Yoshinaga Y."/>
            <person name="Zwiers L.-H."/>
            <person name="Turgeon B."/>
            <person name="Goodwin S."/>
            <person name="Spatafora J."/>
            <person name="Crous P."/>
            <person name="Grigoriev I."/>
        </authorList>
    </citation>
    <scope>NUCLEOTIDE SEQUENCE</scope>
    <source>
        <strain evidence="2">CBS 130266</strain>
    </source>
</reference>
<dbReference type="OrthoDB" id="10390842at2759"/>
<protein>
    <submittedName>
        <fullName evidence="2">Uncharacterized protein</fullName>
    </submittedName>
</protein>
<dbReference type="AlphaFoldDB" id="A0A9P4NFW7"/>
<comment type="caution">
    <text evidence="2">The sequence shown here is derived from an EMBL/GenBank/DDBJ whole genome shotgun (WGS) entry which is preliminary data.</text>
</comment>